<feature type="domain" description="PH" evidence="2">
    <location>
        <begin position="267"/>
        <end position="383"/>
    </location>
</feature>
<dbReference type="Pfam" id="PF00169">
    <property type="entry name" value="PH"/>
    <property type="match status" value="1"/>
</dbReference>
<dbReference type="SMART" id="SM00233">
    <property type="entry name" value="PH"/>
    <property type="match status" value="1"/>
</dbReference>
<dbReference type="SUPFAM" id="SSF48425">
    <property type="entry name" value="Sec7 domain"/>
    <property type="match status" value="1"/>
</dbReference>
<dbReference type="GeneTree" id="ENSGT00940000165011"/>
<dbReference type="Gene3D" id="2.30.29.30">
    <property type="entry name" value="Pleckstrin-homology domain (PH domain)/Phosphotyrosine-binding domain (PTB)"/>
    <property type="match status" value="1"/>
</dbReference>
<dbReference type="SUPFAM" id="SSF50729">
    <property type="entry name" value="PH domain-like"/>
    <property type="match status" value="1"/>
</dbReference>
<dbReference type="PROSITE" id="PS50003">
    <property type="entry name" value="PH_DOMAIN"/>
    <property type="match status" value="1"/>
</dbReference>
<protein>
    <submittedName>
        <fullName evidence="4">Cytohesin 4a</fullName>
    </submittedName>
</protein>
<proteinExistence type="predicted"/>
<dbReference type="OMA" id="MDLCRPE"/>
<feature type="domain" description="SEC7" evidence="3">
    <location>
        <begin position="62"/>
        <end position="249"/>
    </location>
</feature>
<dbReference type="InterPro" id="IPR001849">
    <property type="entry name" value="PH_domain"/>
</dbReference>
<dbReference type="InterPro" id="IPR023394">
    <property type="entry name" value="Sec7_C_sf"/>
</dbReference>
<keyword evidence="5" id="KW-1185">Reference proteome</keyword>
<dbReference type="Pfam" id="PF01369">
    <property type="entry name" value="Sec7"/>
    <property type="match status" value="1"/>
</dbReference>
<dbReference type="CDD" id="cd00171">
    <property type="entry name" value="Sec7"/>
    <property type="match status" value="1"/>
</dbReference>
<dbReference type="InParanoid" id="W5N016"/>
<reference evidence="4" key="3">
    <citation type="submission" date="2025-09" db="UniProtKB">
        <authorList>
            <consortium name="Ensembl"/>
        </authorList>
    </citation>
    <scope>IDENTIFICATION</scope>
</reference>
<dbReference type="FunFam" id="1.10.1000.11:FF:000002">
    <property type="entry name" value="Cytohesin 1"/>
    <property type="match status" value="1"/>
</dbReference>
<dbReference type="EMBL" id="AHAT01031209">
    <property type="status" value="NOT_ANNOTATED_CDS"/>
    <property type="molecule type" value="Genomic_DNA"/>
</dbReference>
<dbReference type="EMBL" id="AHAT01031213">
    <property type="status" value="NOT_ANNOTATED_CDS"/>
    <property type="molecule type" value="Genomic_DNA"/>
</dbReference>
<evidence type="ECO:0000313" key="5">
    <source>
        <dbReference type="Proteomes" id="UP000018468"/>
    </source>
</evidence>
<dbReference type="SMART" id="SM00222">
    <property type="entry name" value="Sec7"/>
    <property type="match status" value="1"/>
</dbReference>
<dbReference type="eggNOG" id="KOG0930">
    <property type="taxonomic scope" value="Eukaryota"/>
</dbReference>
<dbReference type="Gene3D" id="1.10.220.20">
    <property type="match status" value="1"/>
</dbReference>
<dbReference type="FunFam" id="2.30.29.30:FF:000009">
    <property type="entry name" value="Cytohesin 1"/>
    <property type="match status" value="1"/>
</dbReference>
<dbReference type="AlphaFoldDB" id="W5N016"/>
<dbReference type="Proteomes" id="UP000018468">
    <property type="component" value="Linkage group LG12"/>
</dbReference>
<sequence length="413" mass="48009">MDDPTEAQGELHDTVPLTLTADERSEIENIKVHKHDLLEDIQKLKMEIANVIAEIEGFEQEEENKTIEREKQVAIGKKKFNMDPKKGIQYLINNKLLEWNPQTVADFLYREEGLNKTAIGDFLGEREEMHLKILKAFVELHEFADLNLVQALRQFLWSFRLPGEAQKIDRMMEAFATRYCECNSSVFQSTDTCYILSFAVIMLNTSLHNPNVKDKMTVERFIIMNRGINNGGDLPEELLSKLYEGIRNEPFKIPEDDGDDVTHTFFNPDREGWLWKLGGRVKTWKRRWFILTDNCLYYFEYTTDKEPRGIIPLENLCVREVAEPRKPYCLELYNPNSKGQKIKACKTETDGRVVEGKHQSYKISAASAEERDDWIKAIRASISKDPFYDLVSVRKKKVINQRTEDSRGCEPPL</sequence>
<dbReference type="GO" id="GO:0032012">
    <property type="term" value="P:regulation of ARF protein signal transduction"/>
    <property type="evidence" value="ECO:0007669"/>
    <property type="project" value="InterPro"/>
</dbReference>
<evidence type="ECO:0000256" key="1">
    <source>
        <dbReference type="SAM" id="Coils"/>
    </source>
</evidence>
<dbReference type="EMBL" id="AHAT01031214">
    <property type="status" value="NOT_ANNOTATED_CDS"/>
    <property type="molecule type" value="Genomic_DNA"/>
</dbReference>
<dbReference type="Gene3D" id="1.10.1000.11">
    <property type="entry name" value="Arf Nucleotide-binding Site Opener,domain 2"/>
    <property type="match status" value="1"/>
</dbReference>
<dbReference type="CDD" id="cd01252">
    <property type="entry name" value="PH_GRP1-like"/>
    <property type="match status" value="1"/>
</dbReference>
<reference evidence="4" key="2">
    <citation type="submission" date="2025-08" db="UniProtKB">
        <authorList>
            <consortium name="Ensembl"/>
        </authorList>
    </citation>
    <scope>IDENTIFICATION</scope>
</reference>
<keyword evidence="1" id="KW-0175">Coiled coil</keyword>
<dbReference type="PROSITE" id="PS50190">
    <property type="entry name" value="SEC7"/>
    <property type="match status" value="1"/>
</dbReference>
<dbReference type="Bgee" id="ENSLOCG00000011363">
    <property type="expression patterns" value="Expressed in intestine and 13 other cell types or tissues"/>
</dbReference>
<reference evidence="5" key="1">
    <citation type="submission" date="2011-12" db="EMBL/GenBank/DDBJ databases">
        <title>The Draft Genome of Lepisosteus oculatus.</title>
        <authorList>
            <consortium name="The Broad Institute Genome Assembly &amp; Analysis Group"/>
            <consortium name="Computational R&amp;D Group"/>
            <consortium name="and Sequencing Platform"/>
            <person name="Di Palma F."/>
            <person name="Alfoldi J."/>
            <person name="Johnson J."/>
            <person name="Berlin A."/>
            <person name="Gnerre S."/>
            <person name="Jaffe D."/>
            <person name="MacCallum I."/>
            <person name="Young S."/>
            <person name="Walker B.J."/>
            <person name="Lander E.S."/>
            <person name="Lindblad-Toh K."/>
        </authorList>
    </citation>
    <scope>NUCLEOTIDE SEQUENCE [LARGE SCALE GENOMIC DNA]</scope>
</reference>
<dbReference type="EMBL" id="AHAT01031212">
    <property type="status" value="NOT_ANNOTATED_CDS"/>
    <property type="molecule type" value="Genomic_DNA"/>
</dbReference>
<name>W5N016_LEPOC</name>
<dbReference type="InterPro" id="IPR000904">
    <property type="entry name" value="Sec7_dom"/>
</dbReference>
<organism evidence="4 5">
    <name type="scientific">Lepisosteus oculatus</name>
    <name type="common">Spotted gar</name>
    <dbReference type="NCBI Taxonomy" id="7918"/>
    <lineage>
        <taxon>Eukaryota</taxon>
        <taxon>Metazoa</taxon>
        <taxon>Chordata</taxon>
        <taxon>Craniata</taxon>
        <taxon>Vertebrata</taxon>
        <taxon>Euteleostomi</taxon>
        <taxon>Actinopterygii</taxon>
        <taxon>Neopterygii</taxon>
        <taxon>Holostei</taxon>
        <taxon>Semionotiformes</taxon>
        <taxon>Lepisosteidae</taxon>
        <taxon>Lepisosteus</taxon>
    </lineage>
</organism>
<dbReference type="InterPro" id="IPR035999">
    <property type="entry name" value="Sec7_dom_sf"/>
</dbReference>
<feature type="coiled-coil region" evidence="1">
    <location>
        <begin position="27"/>
        <end position="61"/>
    </location>
</feature>
<dbReference type="PANTHER" id="PTHR10663">
    <property type="entry name" value="GUANYL-NUCLEOTIDE EXCHANGE FACTOR"/>
    <property type="match status" value="1"/>
</dbReference>
<accession>W5N016</accession>
<dbReference type="EMBL" id="AHAT01031210">
    <property type="status" value="NOT_ANNOTATED_CDS"/>
    <property type="molecule type" value="Genomic_DNA"/>
</dbReference>
<evidence type="ECO:0000259" key="2">
    <source>
        <dbReference type="PROSITE" id="PS50003"/>
    </source>
</evidence>
<dbReference type="STRING" id="7918.ENSLOCP00000013975"/>
<dbReference type="GO" id="GO:0005085">
    <property type="term" value="F:guanyl-nucleotide exchange factor activity"/>
    <property type="evidence" value="ECO:0000318"/>
    <property type="project" value="GO_Central"/>
</dbReference>
<dbReference type="InterPro" id="IPR011993">
    <property type="entry name" value="PH-like_dom_sf"/>
</dbReference>
<evidence type="ECO:0000313" key="4">
    <source>
        <dbReference type="Ensembl" id="ENSLOCP00000013975.1"/>
    </source>
</evidence>
<dbReference type="PANTHER" id="PTHR10663:SF315">
    <property type="entry name" value="CYTOHESIN 4-RELATED"/>
    <property type="match status" value="1"/>
</dbReference>
<dbReference type="Ensembl" id="ENSLOCT00000014004.1">
    <property type="protein sequence ID" value="ENSLOCP00000013975.1"/>
    <property type="gene ID" value="ENSLOCG00000011363.1"/>
</dbReference>
<dbReference type="FunCoup" id="W5N016">
    <property type="interactions" value="213"/>
</dbReference>
<dbReference type="EMBL" id="AHAT01031211">
    <property type="status" value="NOT_ANNOTATED_CDS"/>
    <property type="molecule type" value="Genomic_DNA"/>
</dbReference>
<evidence type="ECO:0000259" key="3">
    <source>
        <dbReference type="PROSITE" id="PS50190"/>
    </source>
</evidence>